<dbReference type="AlphaFoldDB" id="A0A6A8MEL5"/>
<proteinExistence type="predicted"/>
<dbReference type="GO" id="GO:0005576">
    <property type="term" value="C:extracellular region"/>
    <property type="evidence" value="ECO:0007669"/>
    <property type="project" value="InterPro"/>
</dbReference>
<dbReference type="Proteomes" id="UP000438120">
    <property type="component" value="Unassembled WGS sequence"/>
</dbReference>
<dbReference type="SUPFAM" id="SSF56399">
    <property type="entry name" value="ADP-ribosylation"/>
    <property type="match status" value="1"/>
</dbReference>
<keyword evidence="3" id="KW-1185">Reference proteome</keyword>
<protein>
    <recommendedName>
        <fullName evidence="1">ADP ribosyltransferase domain-containing protein</fullName>
    </recommendedName>
</protein>
<sequence length="148" mass="17163">MAISKYTSSDSYKINAALRHGEELDDDMKNLQYYLDSALTKLPKYDGDKPLQRDYFFTPDGAMEFMQQFTDGDEFMDKAYISSSKGHYGEGTEQVHVTIVKSETGRDISKYNSDEKEVLFARNTKFRVSNIKLGDDDIWYMDWSEIVE</sequence>
<accession>A0A6A8MEL5</accession>
<evidence type="ECO:0000313" key="3">
    <source>
        <dbReference type="Proteomes" id="UP000438120"/>
    </source>
</evidence>
<evidence type="ECO:0000259" key="1">
    <source>
        <dbReference type="Pfam" id="PF03496"/>
    </source>
</evidence>
<name>A0A6A8MEL5_9LACO</name>
<evidence type="ECO:0000313" key="2">
    <source>
        <dbReference type="EMBL" id="MST87230.1"/>
    </source>
</evidence>
<dbReference type="OrthoDB" id="9765386at2"/>
<dbReference type="Pfam" id="PF03496">
    <property type="entry name" value="ADPrib_exo_Tox"/>
    <property type="match status" value="1"/>
</dbReference>
<organism evidence="2 3">
    <name type="scientific">Lactobacillus porci</name>
    <dbReference type="NCBI Taxonomy" id="2012477"/>
    <lineage>
        <taxon>Bacteria</taxon>
        <taxon>Bacillati</taxon>
        <taxon>Bacillota</taxon>
        <taxon>Bacilli</taxon>
        <taxon>Lactobacillales</taxon>
        <taxon>Lactobacillaceae</taxon>
        <taxon>Lactobacillus</taxon>
    </lineage>
</organism>
<feature type="domain" description="ADP ribosyltransferase" evidence="1">
    <location>
        <begin position="1"/>
        <end position="134"/>
    </location>
</feature>
<comment type="caution">
    <text evidence="2">The sequence shown here is derived from an EMBL/GenBank/DDBJ whole genome shotgun (WGS) entry which is preliminary data.</text>
</comment>
<dbReference type="PROSITE" id="PS51996">
    <property type="entry name" value="TR_MART"/>
    <property type="match status" value="1"/>
</dbReference>
<gene>
    <name evidence="2" type="ORF">FYJ62_06170</name>
</gene>
<dbReference type="Gene3D" id="3.90.176.10">
    <property type="entry name" value="Toxin ADP-ribosyltransferase, Chain A, domain 1"/>
    <property type="match status" value="1"/>
</dbReference>
<dbReference type="EMBL" id="VUMX01000014">
    <property type="protein sequence ID" value="MST87230.1"/>
    <property type="molecule type" value="Genomic_DNA"/>
</dbReference>
<reference evidence="2 3" key="1">
    <citation type="submission" date="2019-08" db="EMBL/GenBank/DDBJ databases">
        <title>In-depth cultivation of the pig gut microbiome towards novel bacterial diversity and tailored functional studies.</title>
        <authorList>
            <person name="Wylensek D."/>
            <person name="Hitch T.C.A."/>
            <person name="Clavel T."/>
        </authorList>
    </citation>
    <scope>NUCLEOTIDE SEQUENCE [LARGE SCALE GENOMIC DNA]</scope>
    <source>
        <strain evidence="2 3">Bifido-178-WT-2B</strain>
    </source>
</reference>
<dbReference type="InterPro" id="IPR003540">
    <property type="entry name" value="ADP-ribosyltransferase"/>
</dbReference>